<gene>
    <name evidence="2" type="ORF">MI149_30385</name>
</gene>
<keyword evidence="1" id="KW-0812">Transmembrane</keyword>
<evidence type="ECO:0000256" key="1">
    <source>
        <dbReference type="SAM" id="Phobius"/>
    </source>
</evidence>
<dbReference type="RefSeq" id="WP_262871825.1">
    <property type="nucleotide sequence ID" value="NZ_CP103314.1"/>
</dbReference>
<keyword evidence="3" id="KW-1185">Reference proteome</keyword>
<reference evidence="2" key="1">
    <citation type="submission" date="2022-08" db="EMBL/GenBank/DDBJ databases">
        <title>Complete genome sequence of 14 non-tuberculosis mycobacteria type-strains.</title>
        <authorList>
            <person name="Igarashi Y."/>
            <person name="Osugi A."/>
            <person name="Mitarai S."/>
        </authorList>
    </citation>
    <scope>NUCLEOTIDE SEQUENCE</scope>
    <source>
        <strain evidence="2">JCM 16369</strain>
    </source>
</reference>
<dbReference type="Proteomes" id="UP001055337">
    <property type="component" value="Plasmid unnamed2"/>
</dbReference>
<proteinExistence type="predicted"/>
<keyword evidence="1" id="KW-1133">Transmembrane helix</keyword>
<keyword evidence="2" id="KW-0614">Plasmid</keyword>
<organism evidence="2 3">
    <name type="scientific">Mycolicibacterium crocinum</name>
    <dbReference type="NCBI Taxonomy" id="388459"/>
    <lineage>
        <taxon>Bacteria</taxon>
        <taxon>Bacillati</taxon>
        <taxon>Actinomycetota</taxon>
        <taxon>Actinomycetes</taxon>
        <taxon>Mycobacteriales</taxon>
        <taxon>Mycobacteriaceae</taxon>
        <taxon>Mycolicibacterium</taxon>
    </lineage>
</organism>
<dbReference type="EMBL" id="CP103314">
    <property type="protein sequence ID" value="UVY96060.1"/>
    <property type="molecule type" value="Genomic_DNA"/>
</dbReference>
<keyword evidence="1" id="KW-0472">Membrane</keyword>
<name>A0ABY5TW79_9MYCO</name>
<evidence type="ECO:0008006" key="4">
    <source>
        <dbReference type="Google" id="ProtNLM"/>
    </source>
</evidence>
<sequence length="120" mass="13006">MEITRLTYVGPPAHVSALAEELENQGLTVRYRPPGETRDLATALAAVSVLLAATGPVSSIVSGVQRFLKRFPSTRVEGVPEDQSPPGIRERLAHIDELKAAGTITADEHAEQRARILREL</sequence>
<geneLocation type="plasmid" evidence="2 3">
    <name>unnamed2</name>
</geneLocation>
<feature type="transmembrane region" description="Helical" evidence="1">
    <location>
        <begin position="40"/>
        <end position="61"/>
    </location>
</feature>
<accession>A0ABY5TW79</accession>
<evidence type="ECO:0000313" key="2">
    <source>
        <dbReference type="EMBL" id="UVY96060.1"/>
    </source>
</evidence>
<protein>
    <recommendedName>
        <fullName evidence="4">SHOCT domain-containing protein</fullName>
    </recommendedName>
</protein>
<evidence type="ECO:0000313" key="3">
    <source>
        <dbReference type="Proteomes" id="UP001055337"/>
    </source>
</evidence>